<protein>
    <submittedName>
        <fullName evidence="2">Uncharacterized protein</fullName>
    </submittedName>
</protein>
<proteinExistence type="predicted"/>
<dbReference type="EMBL" id="QEKY01000005">
    <property type="protein sequence ID" value="PVZ12148.1"/>
    <property type="molecule type" value="Genomic_DNA"/>
</dbReference>
<keyword evidence="3" id="KW-1185">Reference proteome</keyword>
<keyword evidence="1" id="KW-0175">Coiled coil</keyword>
<comment type="caution">
    <text evidence="2">The sequence shown here is derived from an EMBL/GenBank/DDBJ whole genome shotgun (WGS) entry which is preliminary data.</text>
</comment>
<feature type="coiled-coil region" evidence="1">
    <location>
        <begin position="16"/>
        <end position="50"/>
    </location>
</feature>
<accession>A0A2U1FIZ3</accession>
<gene>
    <name evidence="2" type="ORF">C7382_10534</name>
</gene>
<evidence type="ECO:0000313" key="2">
    <source>
        <dbReference type="EMBL" id="PVZ12148.1"/>
    </source>
</evidence>
<dbReference type="OrthoDB" id="1467932at2"/>
<dbReference type="AlphaFoldDB" id="A0A2U1FIZ3"/>
<name>A0A2U1FIZ3_9PORP</name>
<dbReference type="Proteomes" id="UP000245462">
    <property type="component" value="Unassembled WGS sequence"/>
</dbReference>
<organism evidence="2 3">
    <name type="scientific">Porphyromonas loveana</name>
    <dbReference type="NCBI Taxonomy" id="1884669"/>
    <lineage>
        <taxon>Bacteria</taxon>
        <taxon>Pseudomonadati</taxon>
        <taxon>Bacteroidota</taxon>
        <taxon>Bacteroidia</taxon>
        <taxon>Bacteroidales</taxon>
        <taxon>Porphyromonadaceae</taxon>
        <taxon>Porphyromonas</taxon>
    </lineage>
</organism>
<evidence type="ECO:0000256" key="1">
    <source>
        <dbReference type="SAM" id="Coils"/>
    </source>
</evidence>
<reference evidence="2 3" key="1">
    <citation type="submission" date="2018-04" db="EMBL/GenBank/DDBJ databases">
        <title>Genomic Encyclopedia of Type Strains, Phase IV (KMG-IV): sequencing the most valuable type-strain genomes for metagenomic binning, comparative biology and taxonomic classification.</title>
        <authorList>
            <person name="Goeker M."/>
        </authorList>
    </citation>
    <scope>NUCLEOTIDE SEQUENCE [LARGE SCALE GENOMIC DNA]</scope>
    <source>
        <strain evidence="2 3">DSM 28520</strain>
    </source>
</reference>
<sequence>MTGEEELDLLKLEYHIHKLMELVEKQQNEIASLRAELAAKNEKIVQQDQALDIAETKNKTLLTSRVIIANEAEAHQSKHRLEGLIREIDRCIALLQTE</sequence>
<evidence type="ECO:0000313" key="3">
    <source>
        <dbReference type="Proteomes" id="UP000245462"/>
    </source>
</evidence>
<dbReference type="GeneID" id="94550408"/>
<dbReference type="RefSeq" id="WP_116678963.1">
    <property type="nucleotide sequence ID" value="NZ_JBGXZY010000082.1"/>
</dbReference>